<evidence type="ECO:0000256" key="1">
    <source>
        <dbReference type="SAM" id="Phobius"/>
    </source>
</evidence>
<keyword evidence="3" id="KW-0808">Transferase</keyword>
<sequence>MEFILIIIASLLLSLPLYLPGLFFASWFAFLPIYFLSRRLDFRHGLISIFIVGLLNAALSFYWLYQPLKNQLSMPFSFNFLLLLIYFIISALFISIWFIVNKFLQPKASYSPLIAALSWSCLEYLRFNFLDLNPFAYLGYTQTNFTYLMKFASFGGMFLVSFLTVLIGGYLVKIFINPSFKRAVPLLLILFFIFTFPHFYYAAAPAAKAGPEIDLLINNDSANFINRQINDRFNLLDEEITTLAKLINSSNSKYLFTAANSLHFDLPRNGYYRTQFLDKITKSQQDTYLQLGVNSYRKAGFKERNSFSLLLDPDLEVKYRLPKNNNILAGLQIFAKKHLQKILANQIDFKINPVSSQFIELPDFSYLNLITDEIFTPLAVSRVNLDKNYNLLIYTADNSDFRGVVYNNLSWSAAVMRAAESRISVVAAVSSGYSGYINFGAKSVKKVRLARGLISVKPALINYQTYYEKQPDRVINFLLVMLAVIFILKLLFIIAAKRDSRN</sequence>
<feature type="transmembrane region" description="Helical" evidence="1">
    <location>
        <begin position="6"/>
        <end position="34"/>
    </location>
</feature>
<name>A0A1I4GGA3_9FIRM</name>
<keyword evidence="1" id="KW-1133">Transmembrane helix</keyword>
<dbReference type="InterPro" id="IPR004563">
    <property type="entry name" value="Apolipo_AcylTrfase"/>
</dbReference>
<dbReference type="STRING" id="29563.SAMN02983006_00745"/>
<keyword evidence="4" id="KW-1185">Reference proteome</keyword>
<gene>
    <name evidence="3" type="ORF">SAMN02983006_00745</name>
</gene>
<organism evidence="3 4">
    <name type="scientific">Halanaerobium salsuginis</name>
    <dbReference type="NCBI Taxonomy" id="29563"/>
    <lineage>
        <taxon>Bacteria</taxon>
        <taxon>Bacillati</taxon>
        <taxon>Bacillota</taxon>
        <taxon>Clostridia</taxon>
        <taxon>Halanaerobiales</taxon>
        <taxon>Halanaerobiaceae</taxon>
        <taxon>Halanaerobium</taxon>
    </lineage>
</organism>
<evidence type="ECO:0000313" key="3">
    <source>
        <dbReference type="EMBL" id="SFL29078.1"/>
    </source>
</evidence>
<feature type="transmembrane region" description="Helical" evidence="1">
    <location>
        <begin position="184"/>
        <end position="203"/>
    </location>
</feature>
<dbReference type="GO" id="GO:0016020">
    <property type="term" value="C:membrane"/>
    <property type="evidence" value="ECO:0007669"/>
    <property type="project" value="InterPro"/>
</dbReference>
<dbReference type="EMBL" id="FOTI01000006">
    <property type="protein sequence ID" value="SFL29078.1"/>
    <property type="molecule type" value="Genomic_DNA"/>
</dbReference>
<dbReference type="PANTHER" id="PTHR38686:SF1">
    <property type="entry name" value="APOLIPOPROTEIN N-ACYLTRANSFERASE"/>
    <property type="match status" value="1"/>
</dbReference>
<dbReference type="Pfam" id="PF20154">
    <property type="entry name" value="LNT_N"/>
    <property type="match status" value="1"/>
</dbReference>
<feature type="transmembrane region" description="Helical" evidence="1">
    <location>
        <begin position="147"/>
        <end position="172"/>
    </location>
</feature>
<evidence type="ECO:0000313" key="4">
    <source>
        <dbReference type="Proteomes" id="UP000199006"/>
    </source>
</evidence>
<feature type="transmembrane region" description="Helical" evidence="1">
    <location>
        <begin position="474"/>
        <end position="496"/>
    </location>
</feature>
<keyword evidence="3" id="KW-0012">Acyltransferase</keyword>
<evidence type="ECO:0000259" key="2">
    <source>
        <dbReference type="Pfam" id="PF20154"/>
    </source>
</evidence>
<dbReference type="RefSeq" id="WP_089859866.1">
    <property type="nucleotide sequence ID" value="NZ_FOTI01000006.1"/>
</dbReference>
<feature type="transmembrane region" description="Helical" evidence="1">
    <location>
        <begin position="77"/>
        <end position="98"/>
    </location>
</feature>
<feature type="transmembrane region" description="Helical" evidence="1">
    <location>
        <begin position="46"/>
        <end position="65"/>
    </location>
</feature>
<dbReference type="GO" id="GO:0042158">
    <property type="term" value="P:lipoprotein biosynthetic process"/>
    <property type="evidence" value="ECO:0007669"/>
    <property type="project" value="InterPro"/>
</dbReference>
<keyword evidence="3" id="KW-0449">Lipoprotein</keyword>
<dbReference type="Proteomes" id="UP000199006">
    <property type="component" value="Unassembled WGS sequence"/>
</dbReference>
<protein>
    <submittedName>
        <fullName evidence="3">Apolipoprotein N-acyltransferase</fullName>
    </submittedName>
</protein>
<dbReference type="InterPro" id="IPR045378">
    <property type="entry name" value="LNT_N"/>
</dbReference>
<keyword evidence="1" id="KW-0812">Transmembrane</keyword>
<dbReference type="AlphaFoldDB" id="A0A1I4GGA3"/>
<accession>A0A1I4GGA3</accession>
<dbReference type="GO" id="GO:0016410">
    <property type="term" value="F:N-acyltransferase activity"/>
    <property type="evidence" value="ECO:0007669"/>
    <property type="project" value="InterPro"/>
</dbReference>
<keyword evidence="1" id="KW-0472">Membrane</keyword>
<proteinExistence type="predicted"/>
<reference evidence="3 4" key="1">
    <citation type="submission" date="2016-10" db="EMBL/GenBank/DDBJ databases">
        <authorList>
            <person name="de Groot N.N."/>
        </authorList>
    </citation>
    <scope>NUCLEOTIDE SEQUENCE [LARGE SCALE GENOMIC DNA]</scope>
    <source>
        <strain evidence="3 4">ATCC 51327</strain>
    </source>
</reference>
<dbReference type="PANTHER" id="PTHR38686">
    <property type="entry name" value="APOLIPOPROTEIN N-ACYLTRANSFERASE"/>
    <property type="match status" value="1"/>
</dbReference>
<feature type="domain" description="Apolipoprotein N-acyltransferase N-terminal" evidence="2">
    <location>
        <begin position="10"/>
        <end position="169"/>
    </location>
</feature>
<dbReference type="OrthoDB" id="2110625at2"/>